<dbReference type="EMBL" id="KL142765">
    <property type="protein sequence ID" value="KDR64815.1"/>
    <property type="molecule type" value="Genomic_DNA"/>
</dbReference>
<keyword evidence="2" id="KW-1185">Reference proteome</keyword>
<dbReference type="Proteomes" id="UP000027222">
    <property type="component" value="Unassembled WGS sequence"/>
</dbReference>
<dbReference type="HOGENOM" id="CLU_1686719_0_0_1"/>
<accession>A0A067S1W3</accession>
<sequence>MQLPIALAHPPAPGPDCAPALPSLSLLLTFQPSPRAGAAYCWCCLLSSCQPAPCLPRADAATGAPLRVRVRVRGYTEAVFRFLLFCPPLLPRRPPPSRCWCSWSCSSSCSYSCSCSRRTSQARPVRNCIVTTNLAHQPGPLRLDTPLKSSPSSTST</sequence>
<name>A0A067S1W3_GALM3</name>
<proteinExistence type="predicted"/>
<evidence type="ECO:0000313" key="2">
    <source>
        <dbReference type="Proteomes" id="UP000027222"/>
    </source>
</evidence>
<dbReference type="AlphaFoldDB" id="A0A067S1W3"/>
<protein>
    <submittedName>
        <fullName evidence="1">Uncharacterized protein</fullName>
    </submittedName>
</protein>
<organism evidence="1 2">
    <name type="scientific">Galerina marginata (strain CBS 339.88)</name>
    <dbReference type="NCBI Taxonomy" id="685588"/>
    <lineage>
        <taxon>Eukaryota</taxon>
        <taxon>Fungi</taxon>
        <taxon>Dikarya</taxon>
        <taxon>Basidiomycota</taxon>
        <taxon>Agaricomycotina</taxon>
        <taxon>Agaricomycetes</taxon>
        <taxon>Agaricomycetidae</taxon>
        <taxon>Agaricales</taxon>
        <taxon>Agaricineae</taxon>
        <taxon>Strophariaceae</taxon>
        <taxon>Galerina</taxon>
    </lineage>
</organism>
<reference evidence="2" key="1">
    <citation type="journal article" date="2014" name="Proc. Natl. Acad. Sci. U.S.A.">
        <title>Extensive sampling of basidiomycete genomes demonstrates inadequacy of the white-rot/brown-rot paradigm for wood decay fungi.</title>
        <authorList>
            <person name="Riley R."/>
            <person name="Salamov A.A."/>
            <person name="Brown D.W."/>
            <person name="Nagy L.G."/>
            <person name="Floudas D."/>
            <person name="Held B.W."/>
            <person name="Levasseur A."/>
            <person name="Lombard V."/>
            <person name="Morin E."/>
            <person name="Otillar R."/>
            <person name="Lindquist E.A."/>
            <person name="Sun H."/>
            <person name="LaButti K.M."/>
            <person name="Schmutz J."/>
            <person name="Jabbour D."/>
            <person name="Luo H."/>
            <person name="Baker S.E."/>
            <person name="Pisabarro A.G."/>
            <person name="Walton J.D."/>
            <person name="Blanchette R.A."/>
            <person name="Henrissat B."/>
            <person name="Martin F."/>
            <person name="Cullen D."/>
            <person name="Hibbett D.S."/>
            <person name="Grigoriev I.V."/>
        </authorList>
    </citation>
    <scope>NUCLEOTIDE SEQUENCE [LARGE SCALE GENOMIC DNA]</scope>
    <source>
        <strain evidence="2">CBS 339.88</strain>
    </source>
</reference>
<evidence type="ECO:0000313" key="1">
    <source>
        <dbReference type="EMBL" id="KDR64815.1"/>
    </source>
</evidence>
<gene>
    <name evidence="1" type="ORF">GALMADRAFT_937472</name>
</gene>